<dbReference type="RefSeq" id="WP_272650554.1">
    <property type="nucleotide sequence ID" value="NZ_JAZDDG010000003.1"/>
</dbReference>
<comment type="similarity">
    <text evidence="2 6">Belongs to the SHMT family.</text>
</comment>
<evidence type="ECO:0000313" key="9">
    <source>
        <dbReference type="Proteomes" id="UP001356308"/>
    </source>
</evidence>
<feature type="binding site" evidence="6">
    <location>
        <begin position="361"/>
        <end position="363"/>
    </location>
    <ligand>
        <name>(6S)-5,6,7,8-tetrahydrofolate</name>
        <dbReference type="ChEBI" id="CHEBI:57453"/>
    </ligand>
</feature>
<dbReference type="HAMAP" id="MF_00051">
    <property type="entry name" value="SHMT"/>
    <property type="match status" value="1"/>
</dbReference>
<comment type="catalytic activity">
    <reaction evidence="6">
        <text>(6R)-5,10-methylene-5,6,7,8-tetrahydrofolate + glycine + H2O = (6S)-5,6,7,8-tetrahydrofolate + L-serine</text>
        <dbReference type="Rhea" id="RHEA:15481"/>
        <dbReference type="ChEBI" id="CHEBI:15377"/>
        <dbReference type="ChEBI" id="CHEBI:15636"/>
        <dbReference type="ChEBI" id="CHEBI:33384"/>
        <dbReference type="ChEBI" id="CHEBI:57305"/>
        <dbReference type="ChEBI" id="CHEBI:57453"/>
        <dbReference type="EC" id="2.1.2.1"/>
    </reaction>
</comment>
<accession>A0ABU7ISG5</accession>
<dbReference type="NCBIfam" id="NF000586">
    <property type="entry name" value="PRK00011.1"/>
    <property type="match status" value="1"/>
</dbReference>
<dbReference type="Pfam" id="PF00464">
    <property type="entry name" value="SHMT"/>
    <property type="match status" value="1"/>
</dbReference>
<comment type="subunit">
    <text evidence="6">Homodimer.</text>
</comment>
<feature type="domain" description="Serine hydroxymethyltransferase-like" evidence="7">
    <location>
        <begin position="2"/>
        <end position="392"/>
    </location>
</feature>
<keyword evidence="4 6" id="KW-0808">Transferase</keyword>
<evidence type="ECO:0000259" key="7">
    <source>
        <dbReference type="Pfam" id="PF00464"/>
    </source>
</evidence>
<keyword evidence="3 6" id="KW-0554">One-carbon metabolism</keyword>
<dbReference type="GO" id="GO:0004372">
    <property type="term" value="F:glycine hydroxymethyltransferase activity"/>
    <property type="evidence" value="ECO:0007669"/>
    <property type="project" value="UniProtKB-EC"/>
</dbReference>
<gene>
    <name evidence="6 8" type="primary">glyA</name>
    <name evidence="8" type="ORF">V1I91_06600</name>
</gene>
<feature type="binding site" evidence="6">
    <location>
        <position position="113"/>
    </location>
    <ligand>
        <name>(6S)-5,6,7,8-tetrahydrofolate</name>
        <dbReference type="ChEBI" id="CHEBI:57453"/>
    </ligand>
</feature>
<evidence type="ECO:0000256" key="5">
    <source>
        <dbReference type="ARBA" id="ARBA00022898"/>
    </source>
</evidence>
<keyword evidence="6" id="KW-0028">Amino-acid biosynthesis</keyword>
<dbReference type="InterPro" id="IPR015424">
    <property type="entry name" value="PyrdxlP-dep_Trfase"/>
</dbReference>
<dbReference type="InterPro" id="IPR049943">
    <property type="entry name" value="Ser_HO-MeTrfase-like"/>
</dbReference>
<dbReference type="SUPFAM" id="SSF53383">
    <property type="entry name" value="PLP-dependent transferases"/>
    <property type="match status" value="1"/>
</dbReference>
<dbReference type="Gene3D" id="3.90.1150.10">
    <property type="entry name" value="Aspartate Aminotransferase, domain 1"/>
    <property type="match status" value="1"/>
</dbReference>
<proteinExistence type="inferred from homology"/>
<dbReference type="EC" id="2.1.2.1" evidence="6"/>
<keyword evidence="9" id="KW-1185">Reference proteome</keyword>
<evidence type="ECO:0000313" key="8">
    <source>
        <dbReference type="EMBL" id="MEE1975731.1"/>
    </source>
</evidence>
<organism evidence="8 9">
    <name type="scientific">Maribacter cobaltidurans</name>
    <dbReference type="NCBI Taxonomy" id="1178778"/>
    <lineage>
        <taxon>Bacteria</taxon>
        <taxon>Pseudomonadati</taxon>
        <taxon>Bacteroidota</taxon>
        <taxon>Flavobacteriia</taxon>
        <taxon>Flavobacteriales</taxon>
        <taxon>Flavobacteriaceae</taxon>
        <taxon>Maribacter</taxon>
    </lineage>
</organism>
<sequence length="429" mass="46589">MERDTRIFELIEAEKNRQINGIELIASENFVSPQVMEAAGSVLTNKYAEGYPGKRYYGGCEVVDEVEQLAIDRAKELFGAAYANVQPHSGSQANASVYHACLQAGDTILGFDLSHGGHLTHGSPVNFSGKLYNPVFYGVDEATGTLNYDKIQEIATKERPKLIIAGASAYSRDIDFKRFREIADSVDALLLADISHPAGLIAKGLLNDPIPHCHIVTTTTHKTLRGPRGGLILMGKDFDNPFGIKLKNGNLRKMSALLDLAVFPGNQGGPLEHIIAAKAVAFGEALTEEFGIYMQQVKKNADAMAKAFVAKDYHIISGGTDNHMMLIDLRNKGITGKDAEKALVLADITANKNMVPFDDKSPFVTSGIRFGTAAITTRGLLEEDMKTVVDLIDQVLTNPEDSQVLEAVKKSVNTMMSGRAIFNEMTVKA</sequence>
<dbReference type="PANTHER" id="PTHR11680:SF35">
    <property type="entry name" value="SERINE HYDROXYMETHYLTRANSFERASE 1"/>
    <property type="match status" value="1"/>
</dbReference>
<dbReference type="PIRSF" id="PIRSF000412">
    <property type="entry name" value="SHMT"/>
    <property type="match status" value="1"/>
</dbReference>
<dbReference type="CDD" id="cd00378">
    <property type="entry name" value="SHMT"/>
    <property type="match status" value="1"/>
</dbReference>
<dbReference type="InterPro" id="IPR001085">
    <property type="entry name" value="Ser_HO-MeTrfase"/>
</dbReference>
<evidence type="ECO:0000256" key="2">
    <source>
        <dbReference type="ARBA" id="ARBA00006376"/>
    </source>
</evidence>
<comment type="caution">
    <text evidence="8">The sequence shown here is derived from an EMBL/GenBank/DDBJ whole genome shotgun (WGS) entry which is preliminary data.</text>
</comment>
<name>A0ABU7ISG5_9FLAO</name>
<evidence type="ECO:0000256" key="1">
    <source>
        <dbReference type="ARBA" id="ARBA00001933"/>
    </source>
</evidence>
<dbReference type="Proteomes" id="UP001356308">
    <property type="component" value="Unassembled WGS sequence"/>
</dbReference>
<feature type="site" description="Plays an important role in substrate specificity" evidence="6">
    <location>
        <position position="221"/>
    </location>
</feature>
<dbReference type="InterPro" id="IPR039429">
    <property type="entry name" value="SHMT-like_dom"/>
</dbReference>
<dbReference type="Gene3D" id="3.40.640.10">
    <property type="entry name" value="Type I PLP-dependent aspartate aminotransferase-like (Major domain)"/>
    <property type="match status" value="1"/>
</dbReference>
<protein>
    <recommendedName>
        <fullName evidence="6">Serine hydroxymethyltransferase</fullName>
        <shortName evidence="6">SHMT</shortName>
        <shortName evidence="6">Serine methylase</shortName>
        <ecNumber evidence="6">2.1.2.1</ecNumber>
    </recommendedName>
</protein>
<dbReference type="PANTHER" id="PTHR11680">
    <property type="entry name" value="SERINE HYDROXYMETHYLTRANSFERASE"/>
    <property type="match status" value="1"/>
</dbReference>
<evidence type="ECO:0000256" key="3">
    <source>
        <dbReference type="ARBA" id="ARBA00022563"/>
    </source>
</evidence>
<keyword evidence="6" id="KW-0963">Cytoplasm</keyword>
<dbReference type="PROSITE" id="PS00096">
    <property type="entry name" value="SHMT"/>
    <property type="match status" value="1"/>
</dbReference>
<comment type="pathway">
    <text evidence="6">Amino-acid biosynthesis; glycine biosynthesis; glycine from L-serine: step 1/1.</text>
</comment>
<dbReference type="InterPro" id="IPR015421">
    <property type="entry name" value="PyrdxlP-dep_Trfase_major"/>
</dbReference>
<dbReference type="InterPro" id="IPR015422">
    <property type="entry name" value="PyrdxlP-dep_Trfase_small"/>
</dbReference>
<evidence type="ECO:0000256" key="6">
    <source>
        <dbReference type="HAMAP-Rule" id="MF_00051"/>
    </source>
</evidence>
<dbReference type="EMBL" id="JAZDDG010000003">
    <property type="protein sequence ID" value="MEE1975731.1"/>
    <property type="molecule type" value="Genomic_DNA"/>
</dbReference>
<feature type="modified residue" description="N6-(pyridoxal phosphate)lysine" evidence="6">
    <location>
        <position position="222"/>
    </location>
</feature>
<keyword evidence="5 6" id="KW-0663">Pyridoxal phosphate</keyword>
<feature type="binding site" evidence="6">
    <location>
        <begin position="117"/>
        <end position="119"/>
    </location>
    <ligand>
        <name>(6S)-5,6,7,8-tetrahydrofolate</name>
        <dbReference type="ChEBI" id="CHEBI:57453"/>
    </ligand>
</feature>
<comment type="pathway">
    <text evidence="6">One-carbon metabolism; tetrahydrofolate interconversion.</text>
</comment>
<dbReference type="InterPro" id="IPR019798">
    <property type="entry name" value="Ser_HO-MeTrfase_PLP_BS"/>
</dbReference>
<reference evidence="8 9" key="1">
    <citation type="submission" date="2024-01" db="EMBL/GenBank/DDBJ databases">
        <title>Maribacter spp. originated from different algae showed divergent polysaccharides utilization ability.</title>
        <authorList>
            <person name="Wang H."/>
            <person name="Wu Y."/>
        </authorList>
    </citation>
    <scope>NUCLEOTIDE SEQUENCE [LARGE SCALE GENOMIC DNA]</scope>
    <source>
        <strain evidence="8 9">PR1</strain>
    </source>
</reference>
<evidence type="ECO:0000256" key="4">
    <source>
        <dbReference type="ARBA" id="ARBA00022679"/>
    </source>
</evidence>
<comment type="function">
    <text evidence="6">Catalyzes the reversible interconversion of serine and glycine with tetrahydrofolate (THF) serving as the one-carbon carrier. This reaction serves as the major source of one-carbon groups required for the biosynthesis of purines, thymidylate, methionine, and other important biomolecules. Also exhibits THF-independent aldolase activity toward beta-hydroxyamino acids, producing glycine and aldehydes, via a retro-aldol mechanism.</text>
</comment>
<comment type="subcellular location">
    <subcellularLocation>
        <location evidence="6">Cytoplasm</location>
    </subcellularLocation>
</comment>
<comment type="caution">
    <text evidence="6">Lacks conserved residue(s) required for the propagation of feature annotation.</text>
</comment>
<comment type="cofactor">
    <cofactor evidence="1 6">
        <name>pyridoxal 5'-phosphate</name>
        <dbReference type="ChEBI" id="CHEBI:597326"/>
    </cofactor>
</comment>